<dbReference type="InterPro" id="IPR040454">
    <property type="entry name" value="TF_IIIC_Tfc1/Sfc1"/>
</dbReference>
<keyword evidence="2" id="KW-0238">DNA-binding</keyword>
<feature type="region of interest" description="Disordered" evidence="5">
    <location>
        <begin position="410"/>
        <end position="490"/>
    </location>
</feature>
<comment type="caution">
    <text evidence="8">The sequence shown here is derived from an EMBL/GenBank/DDBJ whole genome shotgun (WGS) entry which is preliminary data.</text>
</comment>
<evidence type="ECO:0000259" key="6">
    <source>
        <dbReference type="Pfam" id="PF09734"/>
    </source>
</evidence>
<protein>
    <submittedName>
        <fullName evidence="8">30502_t:CDS:1</fullName>
    </submittedName>
</protein>
<evidence type="ECO:0000256" key="5">
    <source>
        <dbReference type="SAM" id="MobiDB-lite"/>
    </source>
</evidence>
<dbReference type="InterPro" id="IPR019136">
    <property type="entry name" value="TF_IIIC_su-5_HTH"/>
</dbReference>
<keyword evidence="4" id="KW-0539">Nucleus</keyword>
<evidence type="ECO:0000313" key="8">
    <source>
        <dbReference type="EMBL" id="CAG8807608.1"/>
    </source>
</evidence>
<dbReference type="Proteomes" id="UP000789901">
    <property type="component" value="Unassembled WGS sequence"/>
</dbReference>
<evidence type="ECO:0000256" key="1">
    <source>
        <dbReference type="ARBA" id="ARBA00004123"/>
    </source>
</evidence>
<sequence length="490" mass="56281">SRVTVTMEQDINITTPLPQNYKIAPEKVLPTQQFFAVEYPGNVINTEKALQTLGGQRGLKKAVNEDLLELRFRPNNPFCHPINGDIIPTANLLLKVTRRRKKVKGHHTRRDSDDEESINDFNFDIMGIIRMADYQYVPNPNDSIPRYMNALENFDINTILDFESLLNDERDEDNLPPPSFSRIECPTEYGYRQNMAVVKVLVQKGEGQAPALKLINRSQGPPPDVVKPAYQPSPESAARIKKLFAERPIWTRLALMNNLPACDRRSIKMQVIANGCIFDVKWSLAGFYQATDIRNNRRPVRLERAKRLLRVQADLTNEMDELSLLPENYIKTTHIFDGKTAERDVAIYQLCDVTDPLMRSIIDSPDSVQDICTERDGHYKRSAMLKMRNIMRKKFKALLEGTVIDDKEFEELLRDSNSENGDGGEEEEEEEEGDPSANRVEELMRDLQNAKDQVEGELMQDEEGNLYELDELNEYDDIFGENDSDFTEEE</sequence>
<keyword evidence="3" id="KW-0804">Transcription</keyword>
<evidence type="ECO:0000313" key="9">
    <source>
        <dbReference type="Proteomes" id="UP000789901"/>
    </source>
</evidence>
<feature type="domain" description="Transcription factor IIIC subunit Tfc1/Sfc1 triple barrel" evidence="7">
    <location>
        <begin position="36"/>
        <end position="136"/>
    </location>
</feature>
<gene>
    <name evidence="8" type="ORF">GMARGA_LOCUS24526</name>
</gene>
<dbReference type="InterPro" id="IPR042536">
    <property type="entry name" value="TFIIIC_tauA_Sfc1"/>
</dbReference>
<feature type="domain" description="Transcription factor IIIC subunit 5 HTH" evidence="6">
    <location>
        <begin position="175"/>
        <end position="269"/>
    </location>
</feature>
<feature type="compositionally biased region" description="Acidic residues" evidence="5">
    <location>
        <begin position="422"/>
        <end position="434"/>
    </location>
</feature>
<evidence type="ECO:0000256" key="2">
    <source>
        <dbReference type="ARBA" id="ARBA00023125"/>
    </source>
</evidence>
<dbReference type="InterPro" id="IPR041499">
    <property type="entry name" value="Tfc1/Sfc1_N"/>
</dbReference>
<comment type="subcellular location">
    <subcellularLocation>
        <location evidence="1">Nucleus</location>
    </subcellularLocation>
</comment>
<feature type="compositionally biased region" description="Acidic residues" evidence="5">
    <location>
        <begin position="458"/>
        <end position="490"/>
    </location>
</feature>
<dbReference type="PANTHER" id="PTHR13230:SF5">
    <property type="entry name" value="GENERAL TRANSCRIPTION FACTOR 3C POLYPEPTIDE 5"/>
    <property type="match status" value="1"/>
</dbReference>
<dbReference type="Pfam" id="PF09734">
    <property type="entry name" value="Tau95"/>
    <property type="match status" value="1"/>
</dbReference>
<dbReference type="Gene3D" id="3.30.200.160">
    <property type="entry name" value="TFIIIC, subcomplex tauA, subunit Sfc1, barrel domain"/>
    <property type="match status" value="1"/>
</dbReference>
<name>A0ABN7VZ69_GIGMA</name>
<feature type="non-terminal residue" evidence="8">
    <location>
        <position position="490"/>
    </location>
</feature>
<organism evidence="8 9">
    <name type="scientific">Gigaspora margarita</name>
    <dbReference type="NCBI Taxonomy" id="4874"/>
    <lineage>
        <taxon>Eukaryota</taxon>
        <taxon>Fungi</taxon>
        <taxon>Fungi incertae sedis</taxon>
        <taxon>Mucoromycota</taxon>
        <taxon>Glomeromycotina</taxon>
        <taxon>Glomeromycetes</taxon>
        <taxon>Diversisporales</taxon>
        <taxon>Gigasporaceae</taxon>
        <taxon>Gigaspora</taxon>
    </lineage>
</organism>
<dbReference type="EMBL" id="CAJVQB010025972">
    <property type="protein sequence ID" value="CAG8807608.1"/>
    <property type="molecule type" value="Genomic_DNA"/>
</dbReference>
<evidence type="ECO:0000256" key="4">
    <source>
        <dbReference type="ARBA" id="ARBA00023242"/>
    </source>
</evidence>
<keyword evidence="9" id="KW-1185">Reference proteome</keyword>
<feature type="compositionally biased region" description="Basic and acidic residues" evidence="5">
    <location>
        <begin position="439"/>
        <end position="454"/>
    </location>
</feature>
<evidence type="ECO:0000256" key="3">
    <source>
        <dbReference type="ARBA" id="ARBA00023163"/>
    </source>
</evidence>
<evidence type="ECO:0000259" key="7">
    <source>
        <dbReference type="Pfam" id="PF17682"/>
    </source>
</evidence>
<accession>A0ABN7VZ69</accession>
<proteinExistence type="predicted"/>
<feature type="non-terminal residue" evidence="8">
    <location>
        <position position="1"/>
    </location>
</feature>
<dbReference type="PANTHER" id="PTHR13230">
    <property type="entry name" value="GENERAL TRANSCRIPTION FACTOR IIIC, POLYPEPTIDE 5"/>
    <property type="match status" value="1"/>
</dbReference>
<dbReference type="Pfam" id="PF17682">
    <property type="entry name" value="Tau95_N"/>
    <property type="match status" value="1"/>
</dbReference>
<reference evidence="8 9" key="1">
    <citation type="submission" date="2021-06" db="EMBL/GenBank/DDBJ databases">
        <authorList>
            <person name="Kallberg Y."/>
            <person name="Tangrot J."/>
            <person name="Rosling A."/>
        </authorList>
    </citation>
    <scope>NUCLEOTIDE SEQUENCE [LARGE SCALE GENOMIC DNA]</scope>
    <source>
        <strain evidence="8 9">120-4 pot B 10/14</strain>
    </source>
</reference>